<reference evidence="1" key="1">
    <citation type="journal article" date="2023" name="Mol. Phylogenet. Evol.">
        <title>Genome-scale phylogeny and comparative genomics of the fungal order Sordariales.</title>
        <authorList>
            <person name="Hensen N."/>
            <person name="Bonometti L."/>
            <person name="Westerberg I."/>
            <person name="Brannstrom I.O."/>
            <person name="Guillou S."/>
            <person name="Cros-Aarteil S."/>
            <person name="Calhoun S."/>
            <person name="Haridas S."/>
            <person name="Kuo A."/>
            <person name="Mondo S."/>
            <person name="Pangilinan J."/>
            <person name="Riley R."/>
            <person name="LaButti K."/>
            <person name="Andreopoulos B."/>
            <person name="Lipzen A."/>
            <person name="Chen C."/>
            <person name="Yan M."/>
            <person name="Daum C."/>
            <person name="Ng V."/>
            <person name="Clum A."/>
            <person name="Steindorff A."/>
            <person name="Ohm R.A."/>
            <person name="Martin F."/>
            <person name="Silar P."/>
            <person name="Natvig D.O."/>
            <person name="Lalanne C."/>
            <person name="Gautier V."/>
            <person name="Ament-Velasquez S.L."/>
            <person name="Kruys A."/>
            <person name="Hutchinson M.I."/>
            <person name="Powell A.J."/>
            <person name="Barry K."/>
            <person name="Miller A.N."/>
            <person name="Grigoriev I.V."/>
            <person name="Debuchy R."/>
            <person name="Gladieux P."/>
            <person name="Hiltunen Thoren M."/>
            <person name="Johannesson H."/>
        </authorList>
    </citation>
    <scope>NUCLEOTIDE SEQUENCE</scope>
    <source>
        <strain evidence="1">CBS 141.50</strain>
    </source>
</reference>
<accession>A0AAN6V1W2</accession>
<dbReference type="EMBL" id="MU853587">
    <property type="protein sequence ID" value="KAK4143307.1"/>
    <property type="molecule type" value="Genomic_DNA"/>
</dbReference>
<protein>
    <submittedName>
        <fullName evidence="1">Uncharacterized protein</fullName>
    </submittedName>
</protein>
<comment type="caution">
    <text evidence="1">The sequence shown here is derived from an EMBL/GenBank/DDBJ whole genome shotgun (WGS) entry which is preliminary data.</text>
</comment>
<gene>
    <name evidence="1" type="ORF">C8A04DRAFT_28944</name>
</gene>
<dbReference type="GeneID" id="87817449"/>
<dbReference type="AlphaFoldDB" id="A0AAN6V1W2"/>
<evidence type="ECO:0000313" key="1">
    <source>
        <dbReference type="EMBL" id="KAK4143307.1"/>
    </source>
</evidence>
<organism evidence="1 2">
    <name type="scientific">Dichotomopilus funicola</name>
    <dbReference type="NCBI Taxonomy" id="1934379"/>
    <lineage>
        <taxon>Eukaryota</taxon>
        <taxon>Fungi</taxon>
        <taxon>Dikarya</taxon>
        <taxon>Ascomycota</taxon>
        <taxon>Pezizomycotina</taxon>
        <taxon>Sordariomycetes</taxon>
        <taxon>Sordariomycetidae</taxon>
        <taxon>Sordariales</taxon>
        <taxon>Chaetomiaceae</taxon>
        <taxon>Dichotomopilus</taxon>
    </lineage>
</organism>
<dbReference type="RefSeq" id="XP_062636678.1">
    <property type="nucleotide sequence ID" value="XM_062780836.1"/>
</dbReference>
<keyword evidence="2" id="KW-1185">Reference proteome</keyword>
<dbReference type="Proteomes" id="UP001302676">
    <property type="component" value="Unassembled WGS sequence"/>
</dbReference>
<reference evidence="1" key="2">
    <citation type="submission" date="2023-05" db="EMBL/GenBank/DDBJ databases">
        <authorList>
            <consortium name="Lawrence Berkeley National Laboratory"/>
            <person name="Steindorff A."/>
            <person name="Hensen N."/>
            <person name="Bonometti L."/>
            <person name="Westerberg I."/>
            <person name="Brannstrom I.O."/>
            <person name="Guillou S."/>
            <person name="Cros-Aarteil S."/>
            <person name="Calhoun S."/>
            <person name="Haridas S."/>
            <person name="Kuo A."/>
            <person name="Mondo S."/>
            <person name="Pangilinan J."/>
            <person name="Riley R."/>
            <person name="Labutti K."/>
            <person name="Andreopoulos B."/>
            <person name="Lipzen A."/>
            <person name="Chen C."/>
            <person name="Yanf M."/>
            <person name="Daum C."/>
            <person name="Ng V."/>
            <person name="Clum A."/>
            <person name="Ohm R."/>
            <person name="Martin F."/>
            <person name="Silar P."/>
            <person name="Natvig D."/>
            <person name="Lalanne C."/>
            <person name="Gautier V."/>
            <person name="Ament-Velasquez S.L."/>
            <person name="Kruys A."/>
            <person name="Hutchinson M.I."/>
            <person name="Powell A.J."/>
            <person name="Barry K."/>
            <person name="Miller A.N."/>
            <person name="Grigoriev I.V."/>
            <person name="Debuchy R."/>
            <person name="Gladieux P."/>
            <person name="Thoren M.H."/>
            <person name="Johannesson H."/>
        </authorList>
    </citation>
    <scope>NUCLEOTIDE SEQUENCE</scope>
    <source>
        <strain evidence="1">CBS 141.50</strain>
    </source>
</reference>
<name>A0AAN6V1W2_9PEZI</name>
<sequence length="379" mass="41466">MTQPSNSTLPTTEDTMDPTTDFFAEYNLGQALVPADDGMFQTVCNNLRDPFTNLPEAHRIYLTGYDRATDITAVRGRLVHVTHGTLVPTSNSPTNPSRPATLIVFEWLLIPGRLGRRFKEVNIDVTFSAEGKRQGAYTLRDIERFTPSVEKVAPSVPLKTRVRARGVTEEVSIKGKLMVGYPPIVQAGPEVSKRTRVDMTKLDFTFAAGYPTFVKKSGGEPNSVHWTLRENASEESGLPSLVRTAVLVKRRERDNLGQFKADITANIKASRVGDRVKSFRKLVGLAPKDDPLFFDPRVSAKSENGAAVLDGSQDVTGKTSPVKDKRHLAAKNLDDFLVFHEDLQEQPAGDQSVAQAGIEAADSWGQATGLSDSGVQISI</sequence>
<evidence type="ECO:0000313" key="2">
    <source>
        <dbReference type="Proteomes" id="UP001302676"/>
    </source>
</evidence>
<proteinExistence type="predicted"/>